<dbReference type="EMBL" id="CP052909">
    <property type="protein sequence ID" value="QNJ98085.1"/>
    <property type="molecule type" value="Genomic_DNA"/>
</dbReference>
<dbReference type="KEGG" id="alti:ALE3EI_1527"/>
<accession>A0A7G8PUR9</accession>
<protein>
    <submittedName>
        <fullName evidence="1">Uncharacterized protein</fullName>
    </submittedName>
</protein>
<reference evidence="1 2" key="1">
    <citation type="submission" date="2020-04" db="EMBL/GenBank/DDBJ databases">
        <title>Genome sequence of Altibacter aquimarinus strain ALE3EI.</title>
        <authorList>
            <person name="Oh H.-M."/>
            <person name="Jang D."/>
        </authorList>
    </citation>
    <scope>NUCLEOTIDE SEQUENCE [LARGE SCALE GENOMIC DNA]</scope>
    <source>
        <strain evidence="1 2">ALE3EI</strain>
    </source>
</reference>
<dbReference type="Proteomes" id="UP000515514">
    <property type="component" value="Chromosome"/>
</dbReference>
<dbReference type="RefSeq" id="WP_186987707.1">
    <property type="nucleotide sequence ID" value="NZ_CP052909.1"/>
</dbReference>
<evidence type="ECO:0000313" key="2">
    <source>
        <dbReference type="Proteomes" id="UP000515514"/>
    </source>
</evidence>
<keyword evidence="2" id="KW-1185">Reference proteome</keyword>
<evidence type="ECO:0000313" key="1">
    <source>
        <dbReference type="EMBL" id="QNJ98085.1"/>
    </source>
</evidence>
<gene>
    <name evidence="1" type="ORF">ALE3EI_1527</name>
</gene>
<organism evidence="1 2">
    <name type="scientific">Constantimarinum furrinae</name>
    <dbReference type="NCBI Taxonomy" id="2562285"/>
    <lineage>
        <taxon>Bacteria</taxon>
        <taxon>Pseudomonadati</taxon>
        <taxon>Bacteroidota</taxon>
        <taxon>Flavobacteriia</taxon>
        <taxon>Flavobacteriales</taxon>
        <taxon>Flavobacteriaceae</taxon>
        <taxon>Altibacter/Constantimarinum group</taxon>
        <taxon>Constantimarinum</taxon>
    </lineage>
</organism>
<proteinExistence type="predicted"/>
<dbReference type="AlphaFoldDB" id="A0A7G8PUR9"/>
<sequence>MTTYTYTDQNNNVFDISPKEIRYVPITPVESSSGTYSGGEKVTVSITEEDFKEISELATELFQNTEVHTSKRTMGTSVLYATTENGSKRVTLLRSKQRGDLERVLNSLKE</sequence>
<name>A0A7G8PUR9_9FLAO</name>